<evidence type="ECO:0000256" key="9">
    <source>
        <dbReference type="ARBA" id="ARBA00022833"/>
    </source>
</evidence>
<evidence type="ECO:0000256" key="8">
    <source>
        <dbReference type="ARBA" id="ARBA00022801"/>
    </source>
</evidence>
<evidence type="ECO:0000313" key="14">
    <source>
        <dbReference type="Proteomes" id="UP000194280"/>
    </source>
</evidence>
<feature type="domain" description="Azaphilone pigments biosynthesis cluster protein L N-terminal" evidence="12">
    <location>
        <begin position="3"/>
        <end position="138"/>
    </location>
</feature>
<dbReference type="InterPro" id="IPR031348">
    <property type="entry name" value="PigL_N"/>
</dbReference>
<comment type="caution">
    <text evidence="13">The sequence shown here is derived from an EMBL/GenBank/DDBJ whole genome shotgun (WGS) entry which is preliminary data.</text>
</comment>
<dbReference type="VEuPathDB" id="FungiDB:BTJ68_10864"/>
<keyword evidence="9" id="KW-0862">Zinc</keyword>
<dbReference type="SUPFAM" id="SSF101821">
    <property type="entry name" value="Aminopeptidase/glucanase lid domain"/>
    <property type="match status" value="1"/>
</dbReference>
<evidence type="ECO:0000256" key="7">
    <source>
        <dbReference type="ARBA" id="ARBA00022723"/>
    </source>
</evidence>
<keyword evidence="7" id="KW-0479">Metal-binding</keyword>
<dbReference type="GO" id="GO:0070006">
    <property type="term" value="F:metalloaminopeptidase activity"/>
    <property type="evidence" value="ECO:0007669"/>
    <property type="project" value="TreeGrafter"/>
</dbReference>
<evidence type="ECO:0000256" key="1">
    <source>
        <dbReference type="ARBA" id="ARBA00001335"/>
    </source>
</evidence>
<dbReference type="GO" id="GO:0000324">
    <property type="term" value="C:fungal-type vacuole"/>
    <property type="evidence" value="ECO:0007669"/>
    <property type="project" value="TreeGrafter"/>
</dbReference>
<dbReference type="InParanoid" id="A0A1Z5T0W0"/>
<comment type="catalytic activity">
    <reaction evidence="1">
        <text>Release of an N-terminal aspartate or glutamate from a peptide, with a preference for aspartate.</text>
        <dbReference type="EC" id="3.4.11.21"/>
    </reaction>
</comment>
<dbReference type="Proteomes" id="UP000194280">
    <property type="component" value="Unassembled WGS sequence"/>
</dbReference>
<evidence type="ECO:0000256" key="6">
    <source>
        <dbReference type="ARBA" id="ARBA00022670"/>
    </source>
</evidence>
<dbReference type="FunFam" id="2.30.250.10:FF:000001">
    <property type="entry name" value="Aspartyl aminopeptidase 1"/>
    <property type="match status" value="1"/>
</dbReference>
<evidence type="ECO:0000256" key="10">
    <source>
        <dbReference type="ARBA" id="ARBA00023049"/>
    </source>
</evidence>
<dbReference type="SUPFAM" id="SSF53187">
    <property type="entry name" value="Zn-dependent exopeptidases"/>
    <property type="match status" value="1"/>
</dbReference>
<evidence type="ECO:0000256" key="3">
    <source>
        <dbReference type="ARBA" id="ARBA00008290"/>
    </source>
</evidence>
<dbReference type="AlphaFoldDB" id="A0A1Z5T0W0"/>
<comment type="similarity">
    <text evidence="3">Belongs to the peptidase M18 family.</text>
</comment>
<accession>A0A1Z5T0W0</accession>
<dbReference type="Gene3D" id="3.40.630.10">
    <property type="entry name" value="Zn peptidases"/>
    <property type="match status" value="1"/>
</dbReference>
<comment type="cofactor">
    <cofactor evidence="2">
        <name>Zn(2+)</name>
        <dbReference type="ChEBI" id="CHEBI:29105"/>
    </cofactor>
</comment>
<sequence length="737" mass="80399">MGDPFSIAVGALQVAEVGFKLCDTLHNSVRDFKNAERDVKRVANEVKTASWALKQLGALLQQDEAIKRTKPGAISEASTALNQCNEAFAEVQIILPASGGSSASSLSVATRFKWATRKSKIDALLANLERLKTTLVLVFKVISYAKEIACSPEDSATDQMDLRFQLETLIKSKNEAVRRYEELVKSTNQTRLEDDSTDALELESGSQSFNAGRAESEMAGKASLKRAEDFVDFLNASPTPFHAVRSARERLEKAGFKQIKERDSWNSTLQPGGKYYLTRNTSTLVAFAIGSQWRPGNPLAIVGAHTDSPCLRIKPISKRTGEGFMQIGVETYGGGMWHTWFDRDLGVAGRVMVKSGQSGEVQQRLVKINKPVCRIPNLAVHFGGSVPFEFNKEAQLFPITGLVSAELNRQGKTGEEVKKAETDAEKETGFEPLKTPKERHHPYLISLLAKEAGCKEDEVLDFECVLFDTQPACIGGLNDEFVYSARLDNLGMTYCAVEGLIQSVASSSALRNDNTIRMIATFDHEEIGSTSAQGADSNMLPSVVRRLSCLPSSPSSGSSSGSDQSYDKVSNASDDTSTAYEQTCSTSLMVSADMAHSINPNYAGKYEAEHKPHMNEGTVIKINANVRYATNSPGIVLLQECARRAKPASYQPPGSKITKSGVPLQMFVVRNDMPCGSTIGPMLSANLGMRTIDVGNAQLAMHSIRETGGCYDVEHGVNLFDAFFEHYGELEPKMMVD</sequence>
<dbReference type="CDD" id="cd05658">
    <property type="entry name" value="M18_DAP"/>
    <property type="match status" value="1"/>
</dbReference>
<dbReference type="EMBL" id="MUNK01000164">
    <property type="protein sequence ID" value="OTA28153.1"/>
    <property type="molecule type" value="Genomic_DNA"/>
</dbReference>
<dbReference type="Gene3D" id="2.30.250.10">
    <property type="entry name" value="Aminopeptidase i, Domain 2"/>
    <property type="match status" value="1"/>
</dbReference>
<dbReference type="PRINTS" id="PR00932">
    <property type="entry name" value="AMINO1PTASE"/>
</dbReference>
<evidence type="ECO:0000256" key="11">
    <source>
        <dbReference type="SAM" id="MobiDB-lite"/>
    </source>
</evidence>
<dbReference type="Pfam" id="PF17111">
    <property type="entry name" value="PigL_N"/>
    <property type="match status" value="1"/>
</dbReference>
<keyword evidence="5 13" id="KW-0031">Aminopeptidase</keyword>
<evidence type="ECO:0000256" key="5">
    <source>
        <dbReference type="ARBA" id="ARBA00022438"/>
    </source>
</evidence>
<protein>
    <recommendedName>
        <fullName evidence="4">aspartyl aminopeptidase</fullName>
        <ecNumber evidence="4">3.4.11.21</ecNumber>
    </recommendedName>
</protein>
<proteinExistence type="inferred from homology"/>
<evidence type="ECO:0000313" key="13">
    <source>
        <dbReference type="EMBL" id="OTA28153.1"/>
    </source>
</evidence>
<dbReference type="EC" id="3.4.11.21" evidence="4"/>
<keyword evidence="6" id="KW-0645">Protease</keyword>
<dbReference type="Pfam" id="PF02127">
    <property type="entry name" value="Peptidase_M18"/>
    <property type="match status" value="1"/>
</dbReference>
<gene>
    <name evidence="13" type="ORF">BTJ68_10864</name>
</gene>
<dbReference type="STRING" id="1157616.A0A1Z5T0W0"/>
<feature type="compositionally biased region" description="Polar residues" evidence="11">
    <location>
        <begin position="563"/>
        <end position="577"/>
    </location>
</feature>
<dbReference type="InterPro" id="IPR023358">
    <property type="entry name" value="Peptidase_M18_dom2"/>
</dbReference>
<evidence type="ECO:0000256" key="4">
    <source>
        <dbReference type="ARBA" id="ARBA00011965"/>
    </source>
</evidence>
<dbReference type="PANTHER" id="PTHR28570:SF3">
    <property type="entry name" value="ASPARTYL AMINOPEPTIDASE"/>
    <property type="match status" value="1"/>
</dbReference>
<dbReference type="OrthoDB" id="9880441at2759"/>
<feature type="compositionally biased region" description="Low complexity" evidence="11">
    <location>
        <begin position="551"/>
        <end position="562"/>
    </location>
</feature>
<feature type="region of interest" description="Disordered" evidence="11">
    <location>
        <begin position="549"/>
        <end position="577"/>
    </location>
</feature>
<dbReference type="GO" id="GO:0006508">
    <property type="term" value="P:proteolysis"/>
    <property type="evidence" value="ECO:0007669"/>
    <property type="project" value="UniProtKB-KW"/>
</dbReference>
<organism evidence="13 14">
    <name type="scientific">Hortaea werneckii EXF-2000</name>
    <dbReference type="NCBI Taxonomy" id="1157616"/>
    <lineage>
        <taxon>Eukaryota</taxon>
        <taxon>Fungi</taxon>
        <taxon>Dikarya</taxon>
        <taxon>Ascomycota</taxon>
        <taxon>Pezizomycotina</taxon>
        <taxon>Dothideomycetes</taxon>
        <taxon>Dothideomycetidae</taxon>
        <taxon>Mycosphaerellales</taxon>
        <taxon>Teratosphaeriaceae</taxon>
        <taxon>Hortaea</taxon>
    </lineage>
</organism>
<dbReference type="FunCoup" id="A0A1Z5T0W0">
    <property type="interactions" value="1078"/>
</dbReference>
<dbReference type="InterPro" id="IPR001948">
    <property type="entry name" value="Peptidase_M18"/>
</dbReference>
<keyword evidence="8" id="KW-0378">Hydrolase</keyword>
<reference evidence="13 14" key="1">
    <citation type="submission" date="2017-01" db="EMBL/GenBank/DDBJ databases">
        <title>The recent genome duplication of the halophilic yeast Hortaea werneckii: insights from long-read sequencing.</title>
        <authorList>
            <person name="Sinha S."/>
            <person name="Flibotte S."/>
            <person name="Neira M."/>
            <person name="Lenassi M."/>
            <person name="Gostincar C."/>
            <person name="Stajich J.E."/>
            <person name="Nislow C.E."/>
        </authorList>
    </citation>
    <scope>NUCLEOTIDE SEQUENCE [LARGE SCALE GENOMIC DNA]</scope>
    <source>
        <strain evidence="13 14">EXF-2000</strain>
    </source>
</reference>
<keyword evidence="10" id="KW-0482">Metalloprotease</keyword>
<name>A0A1Z5T0W0_HORWE</name>
<dbReference type="PANTHER" id="PTHR28570">
    <property type="entry name" value="ASPARTYL AMINOPEPTIDASE"/>
    <property type="match status" value="1"/>
</dbReference>
<dbReference type="GO" id="GO:0008270">
    <property type="term" value="F:zinc ion binding"/>
    <property type="evidence" value="ECO:0007669"/>
    <property type="project" value="InterPro"/>
</dbReference>
<evidence type="ECO:0000256" key="2">
    <source>
        <dbReference type="ARBA" id="ARBA00001947"/>
    </source>
</evidence>
<evidence type="ECO:0000259" key="12">
    <source>
        <dbReference type="Pfam" id="PF17111"/>
    </source>
</evidence>
<keyword evidence="14" id="KW-1185">Reference proteome</keyword>